<name>A0A516PW87_9ACTN</name>
<dbReference type="OrthoDB" id="5195186at2"/>
<dbReference type="GO" id="GO:0016872">
    <property type="term" value="F:intramolecular lyase activity"/>
    <property type="evidence" value="ECO:0007669"/>
    <property type="project" value="InterPro"/>
</dbReference>
<organism evidence="10 11">
    <name type="scientific">Microlunatus elymi</name>
    <dbReference type="NCBI Taxonomy" id="2596828"/>
    <lineage>
        <taxon>Bacteria</taxon>
        <taxon>Bacillati</taxon>
        <taxon>Actinomycetota</taxon>
        <taxon>Actinomycetes</taxon>
        <taxon>Propionibacteriales</taxon>
        <taxon>Propionibacteriaceae</taxon>
        <taxon>Microlunatus</taxon>
    </lineage>
</organism>
<dbReference type="GO" id="GO:0016117">
    <property type="term" value="P:carotenoid biosynthetic process"/>
    <property type="evidence" value="ECO:0007669"/>
    <property type="project" value="UniProtKB-KW"/>
</dbReference>
<dbReference type="GO" id="GO:0045436">
    <property type="term" value="F:lycopene beta cyclase activity"/>
    <property type="evidence" value="ECO:0007669"/>
    <property type="project" value="UniProtKB-ARBA"/>
</dbReference>
<dbReference type="GO" id="GO:0016020">
    <property type="term" value="C:membrane"/>
    <property type="evidence" value="ECO:0007669"/>
    <property type="project" value="UniProtKB-SubCell"/>
</dbReference>
<feature type="transmembrane region" description="Helical" evidence="8">
    <location>
        <begin position="38"/>
        <end position="62"/>
    </location>
</feature>
<evidence type="ECO:0000313" key="10">
    <source>
        <dbReference type="EMBL" id="QDP95419.1"/>
    </source>
</evidence>
<dbReference type="Pfam" id="PF18916">
    <property type="entry name" value="Lycopene_cyc"/>
    <property type="match status" value="1"/>
</dbReference>
<keyword evidence="4" id="KW-0125">Carotenoid biosynthesis</keyword>
<protein>
    <submittedName>
        <fullName evidence="10">Lycopene cyclase domain-containing protein</fullName>
    </submittedName>
</protein>
<comment type="pathway">
    <text evidence="2">Carotenoid biosynthesis.</text>
</comment>
<gene>
    <name evidence="10" type="ORF">FOE78_05410</name>
</gene>
<evidence type="ECO:0000259" key="9">
    <source>
        <dbReference type="Pfam" id="PF18916"/>
    </source>
</evidence>
<sequence length="118" mass="13106">MVVTQAEYLILMAACLLVTLPLEFVFTARVYRSPRRLIITLLPVVLVFTVWDLAGIAAGHWRYNPTYVTGLVLIGRLPVEELVFFIVIPICGLLTYRAVGYVLAAVRSRPSSAKAGNR</sequence>
<evidence type="ECO:0000256" key="3">
    <source>
        <dbReference type="ARBA" id="ARBA00022692"/>
    </source>
</evidence>
<feature type="domain" description="Lycopene cyclase" evidence="9">
    <location>
        <begin position="9"/>
        <end position="97"/>
    </location>
</feature>
<evidence type="ECO:0000256" key="5">
    <source>
        <dbReference type="ARBA" id="ARBA00022989"/>
    </source>
</evidence>
<evidence type="ECO:0000256" key="2">
    <source>
        <dbReference type="ARBA" id="ARBA00004829"/>
    </source>
</evidence>
<evidence type="ECO:0000256" key="6">
    <source>
        <dbReference type="ARBA" id="ARBA00023136"/>
    </source>
</evidence>
<evidence type="ECO:0000256" key="8">
    <source>
        <dbReference type="SAM" id="Phobius"/>
    </source>
</evidence>
<keyword evidence="5 8" id="KW-1133">Transmembrane helix</keyword>
<keyword evidence="7" id="KW-0413">Isomerase</keyword>
<dbReference type="NCBIfam" id="TIGR03462">
    <property type="entry name" value="CarR_dom_SF"/>
    <property type="match status" value="1"/>
</dbReference>
<feature type="transmembrane region" description="Helical" evidence="8">
    <location>
        <begin position="82"/>
        <end position="104"/>
    </location>
</feature>
<dbReference type="Proteomes" id="UP000319263">
    <property type="component" value="Chromosome"/>
</dbReference>
<dbReference type="KEGG" id="mik:FOE78_05410"/>
<dbReference type="InterPro" id="IPR017825">
    <property type="entry name" value="Lycopene_cyclase_dom"/>
</dbReference>
<reference evidence="10 11" key="1">
    <citation type="submission" date="2019-07" db="EMBL/GenBank/DDBJ databases">
        <title>Microlunatus dokdonensis sp. nov. isolated from the rhizospheric soil of the wild plant Elymus tsukushiensis.</title>
        <authorList>
            <person name="Ghim S.-Y."/>
            <person name="Hwang Y.-J."/>
            <person name="Son J.-S."/>
            <person name="Shin J.-H."/>
        </authorList>
    </citation>
    <scope>NUCLEOTIDE SEQUENCE [LARGE SCALE GENOMIC DNA]</scope>
    <source>
        <strain evidence="10 11">KUDC0627</strain>
    </source>
</reference>
<dbReference type="EMBL" id="CP041692">
    <property type="protein sequence ID" value="QDP95419.1"/>
    <property type="molecule type" value="Genomic_DNA"/>
</dbReference>
<keyword evidence="6 8" id="KW-0472">Membrane</keyword>
<dbReference type="AlphaFoldDB" id="A0A516PW87"/>
<comment type="subcellular location">
    <subcellularLocation>
        <location evidence="1">Membrane</location>
        <topology evidence="1">Multi-pass membrane protein</topology>
    </subcellularLocation>
</comment>
<dbReference type="RefSeq" id="WP_143985391.1">
    <property type="nucleotide sequence ID" value="NZ_CP041692.1"/>
</dbReference>
<evidence type="ECO:0000256" key="1">
    <source>
        <dbReference type="ARBA" id="ARBA00004141"/>
    </source>
</evidence>
<evidence type="ECO:0000313" key="11">
    <source>
        <dbReference type="Proteomes" id="UP000319263"/>
    </source>
</evidence>
<keyword evidence="3 8" id="KW-0812">Transmembrane</keyword>
<evidence type="ECO:0000256" key="7">
    <source>
        <dbReference type="ARBA" id="ARBA00023235"/>
    </source>
</evidence>
<keyword evidence="11" id="KW-1185">Reference proteome</keyword>
<proteinExistence type="predicted"/>
<evidence type="ECO:0000256" key="4">
    <source>
        <dbReference type="ARBA" id="ARBA00022746"/>
    </source>
</evidence>
<feature type="transmembrane region" description="Helical" evidence="8">
    <location>
        <begin position="6"/>
        <end position="26"/>
    </location>
</feature>
<accession>A0A516PW87</accession>